<name>A0A9K3D3Z7_9EUKA</name>
<dbReference type="AlphaFoldDB" id="A0A9K3D3Z7"/>
<protein>
    <submittedName>
        <fullName evidence="2">Uncharacterized protein</fullName>
    </submittedName>
</protein>
<organism evidence="2 3">
    <name type="scientific">Kipferlia bialata</name>
    <dbReference type="NCBI Taxonomy" id="797122"/>
    <lineage>
        <taxon>Eukaryota</taxon>
        <taxon>Metamonada</taxon>
        <taxon>Carpediemonas-like organisms</taxon>
        <taxon>Kipferlia</taxon>
    </lineage>
</organism>
<sequence length="1115" mass="121054">PVTADPVSNDAGMSDRLRTVAETSGESDTSHPPSEPIVSGSHDTDRLIHADDTGLKPASLSGTSVPQVPSPQLAGADSATDPSKRMYICPAVPIRQTGADSPTLAFRSSWRDSDFGWMFSVIDAGKHLPFIPQKTSTLTKMWGEATADEDFCQGVFTRMYASGDILWVECATDGALVHANRLSVLIGEVPSNLSELAVNPDVSCILVSTDDVTLATAVDFSTRMSELKEGDIVFTRRLQYKIPTASLEVTSCVDSAALALSAEQRVCPGHVCLNTMWPCVVRSGPLDVLWKPDAIQLPSHEKPVFGDDPYIRHVARTEITSTLYPGVHSLWYCNQLIRAIRRKSTDMHDTLAVLLGTTGVGKSADGRYLVSLLLQLAAESDPGVHIDTESPILSGSAQRMSRHRTAYLSFPRFDKTGNEQESWPATGCQDTLNGLLKVQSSVHEKGSGQVVSRSRVLGQWVGVFTALLVSMVSYKQDPTEEGFDHKAWSELVLRRAKRWLGDSESACASDTGKSRIVSVTDRLVGELRNELGEDYTEDAISGTVFLDEIGTLLNSSEVGTFGAMKDLSKLAVIPDVPKDLSFMRALRHATRNLWFAGVELVVHCAGTDAGALNCLEYSGGIAEYRRSEYTVAAEAFEYRVLASTAVFPPPGCVGYTIKERLGPEVAKVDTLIQKLATEAKCAYPAISSKESVEMATSMVLARPLWGAYASLSSEAGVSAFFRDVQGKLKIAVGAIEDGVYAYLLSGLAPTNSSSLASMLLRHGFVHFHCLDLSGQRVDVNLDKPPCVMLSNPEDPLLALCYWRGVLKDEKRYLNWPSSIRWLLTTPQTPSAIGTSIAEPLAMALFIHARVKQAILRSQFFLSEVTLSSVLNALDAPLNTTMGWADFAGDALVNFTHVVDVPDKLDEKVICSAYWRGEAWRMGNGNAGIDFAYPTRTVVNGKSYYRVGGVDSKCSHKPTVGSVDVGIDQFPDTFVKSVLFINFKGDMSERKVEAYGEKVGAEVASIDLSQSGIADIAQVTTLLATLVQGRNTPTRRCLVAGVEATVTFRELIDPSFMSGSDRVLRLSVGDQGAQEYKKTDCMAITKSAGQCTRPHVEGKLLCAEHLKVQKKRMGCY</sequence>
<feature type="compositionally biased region" description="Polar residues" evidence="1">
    <location>
        <begin position="21"/>
        <end position="32"/>
    </location>
</feature>
<evidence type="ECO:0000256" key="1">
    <source>
        <dbReference type="SAM" id="MobiDB-lite"/>
    </source>
</evidence>
<evidence type="ECO:0000313" key="2">
    <source>
        <dbReference type="EMBL" id="GIQ87860.1"/>
    </source>
</evidence>
<keyword evidence="3" id="KW-1185">Reference proteome</keyword>
<dbReference type="Proteomes" id="UP000265618">
    <property type="component" value="Unassembled WGS sequence"/>
</dbReference>
<feature type="non-terminal residue" evidence="2">
    <location>
        <position position="1"/>
    </location>
</feature>
<evidence type="ECO:0000313" key="3">
    <source>
        <dbReference type="Proteomes" id="UP000265618"/>
    </source>
</evidence>
<reference evidence="2 3" key="1">
    <citation type="journal article" date="2018" name="PLoS ONE">
        <title>The draft genome of Kipferlia bialata reveals reductive genome evolution in fornicate parasites.</title>
        <authorList>
            <person name="Tanifuji G."/>
            <person name="Takabayashi S."/>
            <person name="Kume K."/>
            <person name="Takagi M."/>
            <person name="Nakayama T."/>
            <person name="Kamikawa R."/>
            <person name="Inagaki Y."/>
            <person name="Hashimoto T."/>
        </authorList>
    </citation>
    <scope>NUCLEOTIDE SEQUENCE [LARGE SCALE GENOMIC DNA]</scope>
    <source>
        <strain evidence="2">NY0173</strain>
    </source>
</reference>
<accession>A0A9K3D3Z7</accession>
<dbReference type="EMBL" id="BDIP01003562">
    <property type="protein sequence ID" value="GIQ87860.1"/>
    <property type="molecule type" value="Genomic_DNA"/>
</dbReference>
<feature type="compositionally biased region" description="Basic and acidic residues" evidence="1">
    <location>
        <begin position="42"/>
        <end position="54"/>
    </location>
</feature>
<proteinExistence type="predicted"/>
<comment type="caution">
    <text evidence="2">The sequence shown here is derived from an EMBL/GenBank/DDBJ whole genome shotgun (WGS) entry which is preliminary data.</text>
</comment>
<feature type="region of interest" description="Disordered" evidence="1">
    <location>
        <begin position="1"/>
        <end position="81"/>
    </location>
</feature>
<gene>
    <name evidence="2" type="ORF">KIPB_009991</name>
</gene>